<protein>
    <submittedName>
        <fullName evidence="1">Uncharacterized protein</fullName>
    </submittedName>
</protein>
<dbReference type="Proteomes" id="UP001140096">
    <property type="component" value="Unassembled WGS sequence"/>
</dbReference>
<evidence type="ECO:0000313" key="1">
    <source>
        <dbReference type="EMBL" id="KAJ2795110.1"/>
    </source>
</evidence>
<organism evidence="1 2">
    <name type="scientific">Coemansia furcata</name>
    <dbReference type="NCBI Taxonomy" id="417177"/>
    <lineage>
        <taxon>Eukaryota</taxon>
        <taxon>Fungi</taxon>
        <taxon>Fungi incertae sedis</taxon>
        <taxon>Zoopagomycota</taxon>
        <taxon>Kickxellomycotina</taxon>
        <taxon>Kickxellomycetes</taxon>
        <taxon>Kickxellales</taxon>
        <taxon>Kickxellaceae</taxon>
        <taxon>Coemansia</taxon>
    </lineage>
</organism>
<dbReference type="EMBL" id="JANBUP010004006">
    <property type="protein sequence ID" value="KAJ2795110.1"/>
    <property type="molecule type" value="Genomic_DNA"/>
</dbReference>
<sequence length="179" mass="20226">MSNNSLCLDDIEDLYTSGAYFETETVDPKTRVELRMLKASASIRSTPEWTRQLDDESKRQEWVTQVKDTFELVDKEVEYVFEELKYYALLKENGTDGEGLAAIDGVWVNDSGSDCDLAKEFKQHTAVLKVDTTATLSDEPQVLIDPFLYPFSSKDSRIFNKPVSWPDAALAVNLPSTKP</sequence>
<gene>
    <name evidence="1" type="ORF">H4S07_006569</name>
</gene>
<feature type="non-terminal residue" evidence="1">
    <location>
        <position position="179"/>
    </location>
</feature>
<evidence type="ECO:0000313" key="2">
    <source>
        <dbReference type="Proteomes" id="UP001140096"/>
    </source>
</evidence>
<keyword evidence="2" id="KW-1185">Reference proteome</keyword>
<name>A0ACC1KUU2_9FUNG</name>
<proteinExistence type="predicted"/>
<accession>A0ACC1KUU2</accession>
<comment type="caution">
    <text evidence="1">The sequence shown here is derived from an EMBL/GenBank/DDBJ whole genome shotgun (WGS) entry which is preliminary data.</text>
</comment>
<reference evidence="1" key="1">
    <citation type="submission" date="2022-07" db="EMBL/GenBank/DDBJ databases">
        <title>Phylogenomic reconstructions and comparative analyses of Kickxellomycotina fungi.</title>
        <authorList>
            <person name="Reynolds N.K."/>
            <person name="Stajich J.E."/>
            <person name="Barry K."/>
            <person name="Grigoriev I.V."/>
            <person name="Crous P."/>
            <person name="Smith M.E."/>
        </authorList>
    </citation>
    <scope>NUCLEOTIDE SEQUENCE</scope>
    <source>
        <strain evidence="1">CBS 102833</strain>
    </source>
</reference>